<dbReference type="InterPro" id="IPR014176">
    <property type="entry name" value="Phasin_subfam-3"/>
</dbReference>
<evidence type="ECO:0000313" key="3">
    <source>
        <dbReference type="Proteomes" id="UP000242999"/>
    </source>
</evidence>
<dbReference type="Pfam" id="PF09361">
    <property type="entry name" value="Phasin_2"/>
    <property type="match status" value="1"/>
</dbReference>
<proteinExistence type="predicted"/>
<dbReference type="OrthoDB" id="6197742at2"/>
<sequence>MSTQQEKVMNAFAEQAKTMYTPLRKINALLLENMEKMTDFQLDALRSYSQMGVNQLKGASELKDAESMREYTSTQAEMMSTVSKKVLEDAKTMAEMAVEFKQEVEKIMEEARSTAFTKPGETK</sequence>
<evidence type="ECO:0000313" key="2">
    <source>
        <dbReference type="EMBL" id="SEI56306.1"/>
    </source>
</evidence>
<organism evidence="2 3">
    <name type="scientific">Allopseudospirillum japonicum</name>
    <dbReference type="NCBI Taxonomy" id="64971"/>
    <lineage>
        <taxon>Bacteria</taxon>
        <taxon>Pseudomonadati</taxon>
        <taxon>Pseudomonadota</taxon>
        <taxon>Gammaproteobacteria</taxon>
        <taxon>Oceanospirillales</taxon>
        <taxon>Oceanospirillaceae</taxon>
        <taxon>Allopseudospirillum</taxon>
    </lineage>
</organism>
<dbReference type="AlphaFoldDB" id="A0A1H6RP86"/>
<protein>
    <submittedName>
        <fullName evidence="2">Phasin family protein</fullName>
    </submittedName>
</protein>
<dbReference type="InterPro" id="IPR018968">
    <property type="entry name" value="Phasin"/>
</dbReference>
<feature type="domain" description="Phasin" evidence="1">
    <location>
        <begin position="11"/>
        <end position="110"/>
    </location>
</feature>
<dbReference type="Proteomes" id="UP000242999">
    <property type="component" value="Unassembled WGS sequence"/>
</dbReference>
<reference evidence="3" key="1">
    <citation type="submission" date="2016-10" db="EMBL/GenBank/DDBJ databases">
        <authorList>
            <person name="Varghese N."/>
            <person name="Submissions S."/>
        </authorList>
    </citation>
    <scope>NUCLEOTIDE SEQUENCE [LARGE SCALE GENOMIC DNA]</scope>
    <source>
        <strain evidence="3">DSM 7165</strain>
    </source>
</reference>
<keyword evidence="3" id="KW-1185">Reference proteome</keyword>
<dbReference type="NCBIfam" id="TIGR02809">
    <property type="entry name" value="phasin_3"/>
    <property type="match status" value="1"/>
</dbReference>
<name>A0A1H6RP86_9GAMM</name>
<accession>A0A1H6RP86</accession>
<gene>
    <name evidence="2" type="ORF">SAMN05421831_104110</name>
</gene>
<evidence type="ECO:0000259" key="1">
    <source>
        <dbReference type="Pfam" id="PF09361"/>
    </source>
</evidence>
<dbReference type="EMBL" id="FNYH01000004">
    <property type="protein sequence ID" value="SEI56306.1"/>
    <property type="molecule type" value="Genomic_DNA"/>
</dbReference>
<dbReference type="RefSeq" id="WP_093308983.1">
    <property type="nucleotide sequence ID" value="NZ_FNYH01000004.1"/>
</dbReference>